<gene>
    <name evidence="2" type="ORF">MGAL_10B066107</name>
</gene>
<protein>
    <recommendedName>
        <fullName evidence="1">CARD domain-containing protein</fullName>
    </recommendedName>
</protein>
<reference evidence="2" key="1">
    <citation type="submission" date="2018-11" db="EMBL/GenBank/DDBJ databases">
        <authorList>
            <person name="Alioto T."/>
            <person name="Alioto T."/>
        </authorList>
    </citation>
    <scope>NUCLEOTIDE SEQUENCE</scope>
</reference>
<feature type="domain" description="CARD" evidence="1">
    <location>
        <begin position="1"/>
        <end position="63"/>
    </location>
</feature>
<name>A0A8B6CD50_MYTGA</name>
<proteinExistence type="predicted"/>
<dbReference type="InterPro" id="IPR001315">
    <property type="entry name" value="CARD"/>
</dbReference>
<keyword evidence="3" id="KW-1185">Reference proteome</keyword>
<dbReference type="PROSITE" id="PS50209">
    <property type="entry name" value="CARD"/>
    <property type="match status" value="1"/>
</dbReference>
<dbReference type="CDD" id="cd01671">
    <property type="entry name" value="CARD"/>
    <property type="match status" value="1"/>
</dbReference>
<accession>A0A8B6CD50</accession>
<dbReference type="AlphaFoldDB" id="A0A8B6CD50"/>
<sequence>MAETNKRIEKCLSFIKDNLTHVDSVVDKLIESDVIPMTERDSIVSKPLEREQIQSLLDVVTRKQKGDVFLAALVETKNEHVAVQIKSVKLSGEMETLGRSPTYSLTDRNVSIFITSH</sequence>
<dbReference type="OrthoDB" id="6129579at2759"/>
<organism evidence="2 3">
    <name type="scientific">Mytilus galloprovincialis</name>
    <name type="common">Mediterranean mussel</name>
    <dbReference type="NCBI Taxonomy" id="29158"/>
    <lineage>
        <taxon>Eukaryota</taxon>
        <taxon>Metazoa</taxon>
        <taxon>Spiralia</taxon>
        <taxon>Lophotrochozoa</taxon>
        <taxon>Mollusca</taxon>
        <taxon>Bivalvia</taxon>
        <taxon>Autobranchia</taxon>
        <taxon>Pteriomorphia</taxon>
        <taxon>Mytilida</taxon>
        <taxon>Mytiloidea</taxon>
        <taxon>Mytilidae</taxon>
        <taxon>Mytilinae</taxon>
        <taxon>Mytilus</taxon>
    </lineage>
</organism>
<evidence type="ECO:0000259" key="1">
    <source>
        <dbReference type="PROSITE" id="PS50209"/>
    </source>
</evidence>
<dbReference type="EMBL" id="UYJE01001520">
    <property type="protein sequence ID" value="VDI02808.1"/>
    <property type="molecule type" value="Genomic_DNA"/>
</dbReference>
<dbReference type="Proteomes" id="UP000596742">
    <property type="component" value="Unassembled WGS sequence"/>
</dbReference>
<dbReference type="GO" id="GO:0042981">
    <property type="term" value="P:regulation of apoptotic process"/>
    <property type="evidence" value="ECO:0007669"/>
    <property type="project" value="InterPro"/>
</dbReference>
<evidence type="ECO:0000313" key="3">
    <source>
        <dbReference type="Proteomes" id="UP000596742"/>
    </source>
</evidence>
<comment type="caution">
    <text evidence="2">The sequence shown here is derived from an EMBL/GenBank/DDBJ whole genome shotgun (WGS) entry which is preliminary data.</text>
</comment>
<dbReference type="Pfam" id="PF00619">
    <property type="entry name" value="CARD"/>
    <property type="match status" value="1"/>
</dbReference>
<evidence type="ECO:0000313" key="2">
    <source>
        <dbReference type="EMBL" id="VDI02808.1"/>
    </source>
</evidence>
<dbReference type="SUPFAM" id="SSF47986">
    <property type="entry name" value="DEATH domain"/>
    <property type="match status" value="1"/>
</dbReference>
<dbReference type="InterPro" id="IPR011029">
    <property type="entry name" value="DEATH-like_dom_sf"/>
</dbReference>
<dbReference type="Gene3D" id="1.10.533.10">
    <property type="entry name" value="Death Domain, Fas"/>
    <property type="match status" value="1"/>
</dbReference>